<dbReference type="GO" id="GO:0030153">
    <property type="term" value="P:bacteriocin immunity"/>
    <property type="evidence" value="ECO:0007669"/>
    <property type="project" value="InterPro"/>
</dbReference>
<dbReference type="EMBL" id="CP112887">
    <property type="protein sequence ID" value="WBW59209.1"/>
    <property type="molecule type" value="Genomic_DNA"/>
</dbReference>
<feature type="domain" description="Colicin D immunity protein" evidence="1">
    <location>
        <begin position="1"/>
        <end position="84"/>
    </location>
</feature>
<protein>
    <submittedName>
        <fullName evidence="2">Colicin immunity domain-containing protein</fullName>
    </submittedName>
</protein>
<accession>A0AAJ5UCC8</accession>
<dbReference type="Pfam" id="PF09204">
    <property type="entry name" value="Colicin_immun"/>
    <property type="match status" value="1"/>
</dbReference>
<sequence>MSQELKNYIDSFIAKNISADHFADDYMMKWKAERDNNLLGKDDENLSELLSSVFCLADMYNPDDDRDEYEFNDDQLWDEVKKLIVNYTE</sequence>
<dbReference type="SUPFAM" id="SSF101125">
    <property type="entry name" value="Colicin D immunity protein"/>
    <property type="match status" value="1"/>
</dbReference>
<dbReference type="RefSeq" id="WP_131049767.1">
    <property type="nucleotide sequence ID" value="NZ_CP112887.1"/>
</dbReference>
<evidence type="ECO:0000259" key="1">
    <source>
        <dbReference type="Pfam" id="PF09204"/>
    </source>
</evidence>
<gene>
    <name evidence="2" type="ORF">OR613_14235</name>
</gene>
<dbReference type="InterPro" id="IPR015287">
    <property type="entry name" value="Colicin_D_immunity_dom"/>
</dbReference>
<name>A0AAJ5UCC8_9ENTR</name>
<dbReference type="Proteomes" id="UP001210130">
    <property type="component" value="Chromosome"/>
</dbReference>
<evidence type="ECO:0000313" key="3">
    <source>
        <dbReference type="Proteomes" id="UP001210130"/>
    </source>
</evidence>
<proteinExistence type="predicted"/>
<dbReference type="AlphaFoldDB" id="A0AAJ5UCC8"/>
<reference evidence="2 3" key="1">
    <citation type="journal article" date="2023" name="Microbiol. Resour. Announc.">
        <title>Complete Genome Sequence of the First Colistin-Resistant Raoultella electrica Strain.</title>
        <authorList>
            <person name="Aldeia C."/>
            <person name="Campos-Madueno E.I."/>
            <person name="Sendi P."/>
            <person name="Endimiani A."/>
        </authorList>
    </citation>
    <scope>NUCLEOTIDE SEQUENCE [LARGE SCALE GENOMIC DNA]</scope>
    <source>
        <strain evidence="2 3">S2-IND-01-C</strain>
    </source>
</reference>
<dbReference type="GO" id="GO:0015643">
    <property type="term" value="F:toxic substance binding"/>
    <property type="evidence" value="ECO:0007669"/>
    <property type="project" value="InterPro"/>
</dbReference>
<dbReference type="Gene3D" id="1.20.120.650">
    <property type="entry name" value="Colicin D"/>
    <property type="match status" value="1"/>
</dbReference>
<evidence type="ECO:0000313" key="2">
    <source>
        <dbReference type="EMBL" id="WBW59209.1"/>
    </source>
</evidence>
<keyword evidence="3" id="KW-1185">Reference proteome</keyword>
<dbReference type="InterPro" id="IPR036471">
    <property type="entry name" value="Colicin_D_sf"/>
</dbReference>
<organism evidence="2 3">
    <name type="scientific">Klebsiella electrica</name>
    <dbReference type="NCBI Taxonomy" id="1259973"/>
    <lineage>
        <taxon>Bacteria</taxon>
        <taxon>Pseudomonadati</taxon>
        <taxon>Pseudomonadota</taxon>
        <taxon>Gammaproteobacteria</taxon>
        <taxon>Enterobacterales</taxon>
        <taxon>Enterobacteriaceae</taxon>
        <taxon>Klebsiella/Raoultella group</taxon>
        <taxon>Klebsiella</taxon>
    </lineage>
</organism>